<keyword evidence="2" id="KW-0808">Transferase</keyword>
<sequence>MASSPAGTGHGCRSPSIHGYAGTKDGAQPRGERSNPAVAAYAGKNHSLRQNSKTDRSGEADGVKITFVHSTLPEDEYRVHIRCNNPASALQASGRHTVHFLPLEEFFHNSPAAVEVCTSADVIILHRYLFENTLAGVARWRARGKKVLVDIDLSVEHLESDHPGFSFWCKGILPLPFKNGSRPVFPPPAEQLKWLFKMVDGILVPTPQLARDCFPHGRVQLLADYLNTNEYLVVPSQKRADSVWLGLNASGQAFSSLKGSGVLEGIEQALNQSGRLNLLFAGADPSAARWLSRLPAERVEVLPVLSAEGLPAALSKVDIGLLPAVGEFDLRQSPLPAVEYMAMKIPWIASNQPPFQGLAEYGHLVGNSPAEWAEAIGWLAENIEAARQRAAGAPYLYALSQDAAENIEKIERAICGFEEAG</sequence>
<dbReference type="SUPFAM" id="SSF53756">
    <property type="entry name" value="UDP-Glycosyltransferase/glycogen phosphorylase"/>
    <property type="match status" value="1"/>
</dbReference>
<gene>
    <name evidence="2" type="ORF">ENT17_09100</name>
</gene>
<name>A0A7C4L2F0_9CHLR</name>
<comment type="caution">
    <text evidence="2">The sequence shown here is derived from an EMBL/GenBank/DDBJ whole genome shotgun (WGS) entry which is preliminary data.</text>
</comment>
<dbReference type="GO" id="GO:0016740">
    <property type="term" value="F:transferase activity"/>
    <property type="evidence" value="ECO:0007669"/>
    <property type="project" value="UniProtKB-KW"/>
</dbReference>
<evidence type="ECO:0000256" key="1">
    <source>
        <dbReference type="SAM" id="MobiDB-lite"/>
    </source>
</evidence>
<dbReference type="AlphaFoldDB" id="A0A7C4L2F0"/>
<reference evidence="2" key="1">
    <citation type="journal article" date="2020" name="mSystems">
        <title>Genome- and Community-Level Interaction Insights into Carbon Utilization and Element Cycling Functions of Hydrothermarchaeota in Hydrothermal Sediment.</title>
        <authorList>
            <person name="Zhou Z."/>
            <person name="Liu Y."/>
            <person name="Xu W."/>
            <person name="Pan J."/>
            <person name="Luo Z.H."/>
            <person name="Li M."/>
        </authorList>
    </citation>
    <scope>NUCLEOTIDE SEQUENCE [LARGE SCALE GENOMIC DNA]</scope>
    <source>
        <strain evidence="2">SpSt-556</strain>
    </source>
</reference>
<accession>A0A7C4L2F0</accession>
<dbReference type="EMBL" id="DSXR01000092">
    <property type="protein sequence ID" value="HGS87761.1"/>
    <property type="molecule type" value="Genomic_DNA"/>
</dbReference>
<organism evidence="2">
    <name type="scientific">Bellilinea caldifistulae</name>
    <dbReference type="NCBI Taxonomy" id="360411"/>
    <lineage>
        <taxon>Bacteria</taxon>
        <taxon>Bacillati</taxon>
        <taxon>Chloroflexota</taxon>
        <taxon>Anaerolineae</taxon>
        <taxon>Anaerolineales</taxon>
        <taxon>Anaerolineaceae</taxon>
        <taxon>Bellilinea</taxon>
    </lineage>
</organism>
<dbReference type="Gene3D" id="3.40.50.2000">
    <property type="entry name" value="Glycogen Phosphorylase B"/>
    <property type="match status" value="1"/>
</dbReference>
<evidence type="ECO:0000313" key="2">
    <source>
        <dbReference type="EMBL" id="HGS87761.1"/>
    </source>
</evidence>
<protein>
    <submittedName>
        <fullName evidence="2">Glycosyltransferase</fullName>
    </submittedName>
</protein>
<feature type="region of interest" description="Disordered" evidence="1">
    <location>
        <begin position="1"/>
        <end position="60"/>
    </location>
</feature>
<proteinExistence type="predicted"/>
<dbReference type="Pfam" id="PF13692">
    <property type="entry name" value="Glyco_trans_1_4"/>
    <property type="match status" value="1"/>
</dbReference>